<dbReference type="AlphaFoldDB" id="A0A8I1DFR4"/>
<gene>
    <name evidence="1" type="ORF">I8U20_14005</name>
</gene>
<evidence type="ECO:0000313" key="1">
    <source>
        <dbReference type="EMBL" id="MBH8596414.1"/>
    </source>
</evidence>
<name>A0A8I1DFR4_THEIN</name>
<proteinExistence type="predicted"/>
<sequence>MNRLFQYWLMEMGDRLDELIEEMPAQLMLDYSPESLLRLEEWILKTYPTVGDILKETEKRKLDSLARYVGQVYRKNLNGKWKLFLDDSNNVYYELPVILISGLDPICPLTEVTACVDRRKGDYIYGLFQKKAKRISDGIN</sequence>
<keyword evidence="2" id="KW-1185">Reference proteome</keyword>
<evidence type="ECO:0000313" key="2">
    <source>
        <dbReference type="Proteomes" id="UP000633619"/>
    </source>
</evidence>
<accession>A0A8I1DFR4</accession>
<dbReference type="Proteomes" id="UP000633619">
    <property type="component" value="Unassembled WGS sequence"/>
</dbReference>
<organism evidence="1 2">
    <name type="scientific">Thermoactinomyces intermedius</name>
    <dbReference type="NCBI Taxonomy" id="2024"/>
    <lineage>
        <taxon>Bacteria</taxon>
        <taxon>Bacillati</taxon>
        <taxon>Bacillota</taxon>
        <taxon>Bacilli</taxon>
        <taxon>Bacillales</taxon>
        <taxon>Thermoactinomycetaceae</taxon>
        <taxon>Thermoactinomyces</taxon>
    </lineage>
</organism>
<reference evidence="1 2" key="1">
    <citation type="submission" date="2020-12" db="EMBL/GenBank/DDBJ databases">
        <title>WGS of Thermoactinomyces spp.</title>
        <authorList>
            <person name="Cheng K."/>
        </authorList>
    </citation>
    <scope>NUCLEOTIDE SEQUENCE [LARGE SCALE GENOMIC DNA]</scope>
    <source>
        <strain evidence="2">CICC 10671\DSM 43846</strain>
    </source>
</reference>
<comment type="caution">
    <text evidence="1">The sequence shown here is derived from an EMBL/GenBank/DDBJ whole genome shotgun (WGS) entry which is preliminary data.</text>
</comment>
<dbReference type="RefSeq" id="WP_198054167.1">
    <property type="nucleotide sequence ID" value="NZ_JACEIR010000018.1"/>
</dbReference>
<protein>
    <submittedName>
        <fullName evidence="1">Uncharacterized protein</fullName>
    </submittedName>
</protein>
<dbReference type="EMBL" id="JAECVW010000016">
    <property type="protein sequence ID" value="MBH8596414.1"/>
    <property type="molecule type" value="Genomic_DNA"/>
</dbReference>